<reference evidence="1" key="1">
    <citation type="submission" date="2018-06" db="EMBL/GenBank/DDBJ databases">
        <authorList>
            <person name="Zhirakovskaya E."/>
        </authorList>
    </citation>
    <scope>NUCLEOTIDE SEQUENCE</scope>
</reference>
<evidence type="ECO:0000313" key="1">
    <source>
        <dbReference type="EMBL" id="VAW35964.1"/>
    </source>
</evidence>
<accession>A0A3B0VX55</accession>
<proteinExistence type="predicted"/>
<dbReference type="SUPFAM" id="SSF53300">
    <property type="entry name" value="vWA-like"/>
    <property type="match status" value="1"/>
</dbReference>
<dbReference type="Gene3D" id="3.40.50.410">
    <property type="entry name" value="von Willebrand factor, type A domain"/>
    <property type="match status" value="1"/>
</dbReference>
<feature type="non-terminal residue" evidence="1">
    <location>
        <position position="239"/>
    </location>
</feature>
<organism evidence="1">
    <name type="scientific">hydrothermal vent metagenome</name>
    <dbReference type="NCBI Taxonomy" id="652676"/>
    <lineage>
        <taxon>unclassified sequences</taxon>
        <taxon>metagenomes</taxon>
        <taxon>ecological metagenomes</taxon>
    </lineage>
</organism>
<evidence type="ECO:0008006" key="2">
    <source>
        <dbReference type="Google" id="ProtNLM"/>
    </source>
</evidence>
<protein>
    <recommendedName>
        <fullName evidence="2">VWFA domain-containing protein</fullName>
    </recommendedName>
</protein>
<dbReference type="InterPro" id="IPR036465">
    <property type="entry name" value="vWFA_dom_sf"/>
</dbReference>
<name>A0A3B0VX55_9ZZZZ</name>
<sequence>MNRTNKSGWLRLIFVLMTILLTRTAVLAQDTPSVARLFITSSDVSSLPSVELHIYGRDGQGNPLDLSQETLTIVQNGSPVGPIEYQGTHAAGTFTAFLIDIPPGVVDELPLLQDAIKSYATVGNMTEQVDSVAIYQVGTTEATQLVEPTGFFNTVQNLFAIPLTPETGATALIDSGTNLLDALETLKPNPEMAASIVLITDGTDVVSTRFDAEDMVERALELGIPIHTVWLNNEHISTP</sequence>
<dbReference type="EMBL" id="UOEU01000607">
    <property type="protein sequence ID" value="VAW35964.1"/>
    <property type="molecule type" value="Genomic_DNA"/>
</dbReference>
<dbReference type="AlphaFoldDB" id="A0A3B0VX55"/>
<gene>
    <name evidence="1" type="ORF">MNBD_CHLOROFLEXI01-460</name>
</gene>